<evidence type="ECO:0000313" key="1">
    <source>
        <dbReference type="EMBL" id="OEG72315.1"/>
    </source>
</evidence>
<organism evidence="1 2">
    <name type="scientific">Shewanella colwelliana</name>
    <name type="common">Alteromonas colwelliana</name>
    <dbReference type="NCBI Taxonomy" id="23"/>
    <lineage>
        <taxon>Bacteria</taxon>
        <taxon>Pseudomonadati</taxon>
        <taxon>Pseudomonadota</taxon>
        <taxon>Gammaproteobacteria</taxon>
        <taxon>Alteromonadales</taxon>
        <taxon>Shewanellaceae</taxon>
        <taxon>Shewanella</taxon>
    </lineage>
</organism>
<dbReference type="EMBL" id="MCBT01000048">
    <property type="protein sequence ID" value="OEG72315.1"/>
    <property type="molecule type" value="Genomic_DNA"/>
</dbReference>
<dbReference type="OrthoDB" id="6264533at2"/>
<gene>
    <name evidence="1" type="ORF">BEL05_04880</name>
</gene>
<comment type="caution">
    <text evidence="1">The sequence shown here is derived from an EMBL/GenBank/DDBJ whole genome shotgun (WGS) entry which is preliminary data.</text>
</comment>
<sequence>MTKQLLNKQSLQGLSNGLIAIAVIYGVYKLSQGLNRMDKAAEIATQPIGQAWSDASAWLGGYRPVEVTDLVIQPWYMIGNQISDDAYEVLLRNYPDLLPQLFDGRTLKREYRHLIGKPIGGL</sequence>
<accession>A0A1E5IP79</accession>
<dbReference type="Proteomes" id="UP000095230">
    <property type="component" value="Unassembled WGS sequence"/>
</dbReference>
<proteinExistence type="predicted"/>
<name>A0A1E5IP79_SHECO</name>
<dbReference type="AlphaFoldDB" id="A0A1E5IP79"/>
<dbReference type="RefSeq" id="WP_069672127.1">
    <property type="nucleotide sequence ID" value="NZ_MCBT01000048.1"/>
</dbReference>
<dbReference type="STRING" id="23.BEL05_04880"/>
<reference evidence="1 2" key="1">
    <citation type="submission" date="2016-07" db="EMBL/GenBank/DDBJ databases">
        <title>Whole-genome of two Shewanella species isolated from a digestive organ of sea cucumber Apostichopus japonicus Selenka 1867.</title>
        <authorList>
            <person name="Hong H.-H."/>
            <person name="Choi H."/>
            <person name="Cheon S."/>
            <person name="Oh J.-S."/>
            <person name="Lee H.-G."/>
            <person name="Park C."/>
        </authorList>
    </citation>
    <scope>NUCLEOTIDE SEQUENCE [LARGE SCALE GENOMIC DNA]</scope>
    <source>
        <strain evidence="1 2">CSB03KR</strain>
    </source>
</reference>
<protein>
    <submittedName>
        <fullName evidence="1">Uncharacterized protein</fullName>
    </submittedName>
</protein>
<evidence type="ECO:0000313" key="2">
    <source>
        <dbReference type="Proteomes" id="UP000095230"/>
    </source>
</evidence>